<organism evidence="2 3">
    <name type="scientific">Brassica campestris</name>
    <name type="common">Field mustard</name>
    <dbReference type="NCBI Taxonomy" id="3711"/>
    <lineage>
        <taxon>Eukaryota</taxon>
        <taxon>Viridiplantae</taxon>
        <taxon>Streptophyta</taxon>
        <taxon>Embryophyta</taxon>
        <taxon>Tracheophyta</taxon>
        <taxon>Spermatophyta</taxon>
        <taxon>Magnoliopsida</taxon>
        <taxon>eudicotyledons</taxon>
        <taxon>Gunneridae</taxon>
        <taxon>Pentapetalae</taxon>
        <taxon>rosids</taxon>
        <taxon>malvids</taxon>
        <taxon>Brassicales</taxon>
        <taxon>Brassicaceae</taxon>
        <taxon>Brassiceae</taxon>
        <taxon>Brassica</taxon>
    </lineage>
</organism>
<name>A0A397XLT0_BRACM</name>
<reference evidence="2 3" key="1">
    <citation type="submission" date="2018-06" db="EMBL/GenBank/DDBJ databases">
        <title>WGS assembly of Brassica rapa FPsc.</title>
        <authorList>
            <person name="Bowman J."/>
            <person name="Kohchi T."/>
            <person name="Yamato K."/>
            <person name="Jenkins J."/>
            <person name="Shu S."/>
            <person name="Ishizaki K."/>
            <person name="Yamaoka S."/>
            <person name="Nishihama R."/>
            <person name="Nakamura Y."/>
            <person name="Berger F."/>
            <person name="Adam C."/>
            <person name="Aki S."/>
            <person name="Althoff F."/>
            <person name="Araki T."/>
            <person name="Arteaga-Vazquez M."/>
            <person name="Balasubrmanian S."/>
            <person name="Bauer D."/>
            <person name="Boehm C."/>
            <person name="Briginshaw L."/>
            <person name="Caballero-Perez J."/>
            <person name="Catarino B."/>
            <person name="Chen F."/>
            <person name="Chiyoda S."/>
            <person name="Chovatia M."/>
            <person name="Davies K."/>
            <person name="Delmans M."/>
            <person name="Demura T."/>
            <person name="Dierschke T."/>
            <person name="Dolan L."/>
            <person name="Dorantes-Acosta A."/>
            <person name="Eklund D."/>
            <person name="Florent S."/>
            <person name="Flores-Sandoval E."/>
            <person name="Fujiyama A."/>
            <person name="Fukuzawa H."/>
            <person name="Galik B."/>
            <person name="Grimanelli D."/>
            <person name="Grimwood J."/>
            <person name="Grossniklaus U."/>
            <person name="Hamada T."/>
            <person name="Haseloff J."/>
            <person name="Hetherington A."/>
            <person name="Higo A."/>
            <person name="Hirakawa Y."/>
            <person name="Hundley H."/>
            <person name="Ikeda Y."/>
            <person name="Inoue K."/>
            <person name="Inoue S."/>
            <person name="Ishida S."/>
            <person name="Jia Q."/>
            <person name="Kakita M."/>
            <person name="Kanazawa T."/>
            <person name="Kawai Y."/>
            <person name="Kawashima T."/>
            <person name="Kennedy M."/>
            <person name="Kinose K."/>
            <person name="Kinoshita T."/>
            <person name="Kohara Y."/>
            <person name="Koide E."/>
            <person name="Komatsu K."/>
            <person name="Kopischke S."/>
            <person name="Kubo M."/>
            <person name="Kyozuka J."/>
            <person name="Lagercrantz U."/>
            <person name="Lin S."/>
            <person name="Lindquist E."/>
            <person name="Lipzen A."/>
            <person name="Lu C."/>
            <person name="Luna E."/>
            <person name="Martienssen R."/>
            <person name="Minamino N."/>
            <person name="Mizutani M."/>
            <person name="Mizutani M."/>
            <person name="Mochizuki N."/>
            <person name="Monte I."/>
            <person name="Mosher R."/>
            <person name="Nagasaki H."/>
            <person name="Nakagami H."/>
            <person name="Naramoto S."/>
            <person name="Nishitani K."/>
            <person name="Ohtani M."/>
            <person name="Okamoto T."/>
            <person name="Okumura M."/>
            <person name="Phillips J."/>
            <person name="Pollak B."/>
            <person name="Reinders A."/>
            <person name="Roevekamp M."/>
            <person name="Sano R."/>
            <person name="Sawa S."/>
            <person name="Schmid M."/>
            <person name="Shirakawa M."/>
            <person name="Solano R."/>
            <person name="Spunde A."/>
            <person name="Suetsugu N."/>
            <person name="Sugano S."/>
            <person name="Sugiyama A."/>
            <person name="Sun R."/>
            <person name="Suzuki Y."/>
            <person name="Takenaka M."/>
            <person name="Takezawa D."/>
            <person name="Tomogane H."/>
            <person name="Tsuzuki M."/>
            <person name="Ueda T."/>
            <person name="Umeda M."/>
            <person name="Ward J."/>
            <person name="Watanabe Y."/>
            <person name="Yazaki K."/>
            <person name="Yokoyama R."/>
            <person name="Yoshitake Y."/>
            <person name="Yotsui I."/>
            <person name="Zachgo S."/>
            <person name="Schmutz J."/>
        </authorList>
    </citation>
    <scope>NUCLEOTIDE SEQUENCE [LARGE SCALE GENOMIC DNA]</scope>
    <source>
        <strain evidence="3">cv. B-3</strain>
    </source>
</reference>
<dbReference type="AlphaFoldDB" id="A0A397XLT0"/>
<protein>
    <submittedName>
        <fullName evidence="2">Uncharacterized protein</fullName>
    </submittedName>
</protein>
<feature type="region of interest" description="Disordered" evidence="1">
    <location>
        <begin position="1"/>
        <end position="91"/>
    </location>
</feature>
<dbReference type="EMBL" id="CM010637">
    <property type="protein sequence ID" value="RID42011.1"/>
    <property type="molecule type" value="Genomic_DNA"/>
</dbReference>
<sequence length="91" mass="9744">MAASNPPEISTPRETRCISRDSRPKKSMKELRRSDSESMGAGPDSEKPADEFMASPSGWAADREASALVELPPRPPSSSTLIGKPKSFAIA</sequence>
<dbReference type="Proteomes" id="UP000264353">
    <property type="component" value="Chromosome A10"/>
</dbReference>
<feature type="compositionally biased region" description="Basic and acidic residues" evidence="1">
    <location>
        <begin position="11"/>
        <end position="36"/>
    </location>
</feature>
<evidence type="ECO:0000313" key="3">
    <source>
        <dbReference type="Proteomes" id="UP000264353"/>
    </source>
</evidence>
<gene>
    <name evidence="2" type="ORF">BRARA_J01929</name>
</gene>
<accession>A0A397XLT0</accession>
<evidence type="ECO:0000313" key="2">
    <source>
        <dbReference type="EMBL" id="RID42011.1"/>
    </source>
</evidence>
<evidence type="ECO:0000256" key="1">
    <source>
        <dbReference type="SAM" id="MobiDB-lite"/>
    </source>
</evidence>
<proteinExistence type="predicted"/>